<accession>A0A1M4ZF48</accession>
<keyword evidence="2" id="KW-1185">Reference proteome</keyword>
<evidence type="ECO:0000313" key="1">
    <source>
        <dbReference type="EMBL" id="SHF16588.1"/>
    </source>
</evidence>
<dbReference type="PANTHER" id="PTHR34825">
    <property type="entry name" value="CONSERVED PROTEIN, WITH A WEAK D-GALACTARATE DEHYDRATASE/ALTRONATE HYDROLASE DOMAIN"/>
    <property type="match status" value="1"/>
</dbReference>
<gene>
    <name evidence="1" type="ORF">SAMN02745164_01919</name>
</gene>
<reference evidence="1" key="1">
    <citation type="submission" date="2016-11" db="EMBL/GenBank/DDBJ databases">
        <authorList>
            <person name="Varghese N."/>
            <person name="Submissions S."/>
        </authorList>
    </citation>
    <scope>NUCLEOTIDE SEQUENCE [LARGE SCALE GENOMIC DNA]</scope>
    <source>
        <strain evidence="1">DSM 16785</strain>
    </source>
</reference>
<sequence length="116" mass="13379">MSYFDITGKEPERFYHGLTLGMSMALKEEYIIKSDREAGYGRADLILIPKDKAKPGIIFEFKKYYKKDGELKESAELGMKQIEEKKYEKEVKSYGIGKVIKVAIAFDEKNVEIVIK</sequence>
<dbReference type="PANTHER" id="PTHR34825:SF1">
    <property type="entry name" value="AAA-ATPASE-LIKE DOMAIN-CONTAINING PROTEIN"/>
    <property type="match status" value="1"/>
</dbReference>
<dbReference type="Pfam" id="PF08011">
    <property type="entry name" value="PDDEXK_9"/>
    <property type="match status" value="1"/>
</dbReference>
<comment type="caution">
    <text evidence="1">The sequence shown here is derived from an EMBL/GenBank/DDBJ whole genome shotgun (WGS) entry which is preliminary data.</text>
</comment>
<proteinExistence type="predicted"/>
<dbReference type="AlphaFoldDB" id="A0A1M4ZF48"/>
<dbReference type="EMBL" id="FQUI01000041">
    <property type="protein sequence ID" value="SHF16588.1"/>
    <property type="molecule type" value="Genomic_DNA"/>
</dbReference>
<organism evidence="1 2">
    <name type="scientific">Marinitoga hydrogenitolerans (strain DSM 16785 / JCM 12826 / AT1271)</name>
    <dbReference type="NCBI Taxonomy" id="1122195"/>
    <lineage>
        <taxon>Bacteria</taxon>
        <taxon>Thermotogati</taxon>
        <taxon>Thermotogota</taxon>
        <taxon>Thermotogae</taxon>
        <taxon>Petrotogales</taxon>
        <taxon>Petrotogaceae</taxon>
        <taxon>Marinitoga</taxon>
    </lineage>
</organism>
<evidence type="ECO:0000313" key="2">
    <source>
        <dbReference type="Proteomes" id="UP000184334"/>
    </source>
</evidence>
<dbReference type="Proteomes" id="UP000184334">
    <property type="component" value="Unassembled WGS sequence"/>
</dbReference>
<dbReference type="STRING" id="1122195.SAMN02745164_01919"/>
<dbReference type="InterPro" id="IPR012547">
    <property type="entry name" value="PDDEXK_9"/>
</dbReference>
<dbReference type="RefSeq" id="WP_072865787.1">
    <property type="nucleotide sequence ID" value="NZ_FQUI01000041.1"/>
</dbReference>
<name>A0A1M4ZF48_MARH1</name>
<protein>
    <submittedName>
        <fullName evidence="1">PD-(D/E)XK nuclease superfamily protein</fullName>
    </submittedName>
</protein>